<evidence type="ECO:0000313" key="2">
    <source>
        <dbReference type="EMBL" id="GBP91840.1"/>
    </source>
</evidence>
<protein>
    <submittedName>
        <fullName evidence="2">Uncharacterized protein</fullName>
    </submittedName>
</protein>
<name>A0A4C1ZV18_EUMVA</name>
<gene>
    <name evidence="2" type="ORF">EVAR_67150_1</name>
</gene>
<sequence>MKEAPVINYSANTTKCDRDGCGGKQRRLPSCVPTTSNWFRHRVWSASTRAALASIVCGTTQGGASSDSYGAERRRVYYSDDGRLLRKRRSRYKGFKKHYIKYNPGNITLERPGSRFCGSHYVATDDSMSDDVFEEELRPAAPRGAPSPTGYRDYSTPQRALPDDDVPIHKTFCFLIPPSAAAGASVQCRGAASRREEENGLILHSFVFALFLEIHRDQEERRDRVIINNYDVRDCEPLR</sequence>
<evidence type="ECO:0000256" key="1">
    <source>
        <dbReference type="SAM" id="MobiDB-lite"/>
    </source>
</evidence>
<accession>A0A4C1ZV18</accession>
<evidence type="ECO:0000313" key="3">
    <source>
        <dbReference type="Proteomes" id="UP000299102"/>
    </source>
</evidence>
<dbReference type="Proteomes" id="UP000299102">
    <property type="component" value="Unassembled WGS sequence"/>
</dbReference>
<dbReference type="OrthoDB" id="9989112at2759"/>
<comment type="caution">
    <text evidence="2">The sequence shown here is derived from an EMBL/GenBank/DDBJ whole genome shotgun (WGS) entry which is preliminary data.</text>
</comment>
<reference evidence="2 3" key="1">
    <citation type="journal article" date="2019" name="Commun. Biol.">
        <title>The bagworm genome reveals a unique fibroin gene that provides high tensile strength.</title>
        <authorList>
            <person name="Kono N."/>
            <person name="Nakamura H."/>
            <person name="Ohtoshi R."/>
            <person name="Tomita M."/>
            <person name="Numata K."/>
            <person name="Arakawa K."/>
        </authorList>
    </citation>
    <scope>NUCLEOTIDE SEQUENCE [LARGE SCALE GENOMIC DNA]</scope>
</reference>
<dbReference type="EMBL" id="BGZK01002215">
    <property type="protein sequence ID" value="GBP91840.1"/>
    <property type="molecule type" value="Genomic_DNA"/>
</dbReference>
<organism evidence="2 3">
    <name type="scientific">Eumeta variegata</name>
    <name type="common">Bagworm moth</name>
    <name type="synonym">Eumeta japonica</name>
    <dbReference type="NCBI Taxonomy" id="151549"/>
    <lineage>
        <taxon>Eukaryota</taxon>
        <taxon>Metazoa</taxon>
        <taxon>Ecdysozoa</taxon>
        <taxon>Arthropoda</taxon>
        <taxon>Hexapoda</taxon>
        <taxon>Insecta</taxon>
        <taxon>Pterygota</taxon>
        <taxon>Neoptera</taxon>
        <taxon>Endopterygota</taxon>
        <taxon>Lepidoptera</taxon>
        <taxon>Glossata</taxon>
        <taxon>Ditrysia</taxon>
        <taxon>Tineoidea</taxon>
        <taxon>Psychidae</taxon>
        <taxon>Oiketicinae</taxon>
        <taxon>Eumeta</taxon>
    </lineage>
</organism>
<feature type="region of interest" description="Disordered" evidence="1">
    <location>
        <begin position="138"/>
        <end position="160"/>
    </location>
</feature>
<proteinExistence type="predicted"/>
<keyword evidence="3" id="KW-1185">Reference proteome</keyword>
<dbReference type="AlphaFoldDB" id="A0A4C1ZV18"/>